<dbReference type="PRINTS" id="PR00906">
    <property type="entry name" value="SECA"/>
</dbReference>
<keyword evidence="5" id="KW-0653">Protein transport</keyword>
<keyword evidence="4" id="KW-0067">ATP-binding</keyword>
<comment type="caution">
    <text evidence="12">The sequence shown here is derived from an EMBL/GenBank/DDBJ whole genome shotgun (WGS) entry which is preliminary data.</text>
</comment>
<keyword evidence="3" id="KW-0547">Nucleotide-binding</keyword>
<evidence type="ECO:0000256" key="8">
    <source>
        <dbReference type="ARBA" id="ARBA00023136"/>
    </source>
</evidence>
<evidence type="ECO:0000256" key="1">
    <source>
        <dbReference type="ARBA" id="ARBA00022448"/>
    </source>
</evidence>
<feature type="region of interest" description="Disordered" evidence="9">
    <location>
        <begin position="47"/>
        <end position="66"/>
    </location>
</feature>
<dbReference type="InterPro" id="IPR014001">
    <property type="entry name" value="Helicase_ATP-bd"/>
</dbReference>
<gene>
    <name evidence="12" type="ORF">GHT07_01030</name>
</gene>
<dbReference type="GO" id="GO:0017038">
    <property type="term" value="P:protein import"/>
    <property type="evidence" value="ECO:0007669"/>
    <property type="project" value="InterPro"/>
</dbReference>
<sequence length="648" mass="70482">MSAAWPFPGLVWGDYPQRQLPLRRQARRSDWGTPQLEGFAREAVTRVASTQDASTQDASMPESASSTVTPSADAACDAVCAALLKACAALARTHGVTPRWQQVMAARALLEQRLVELDTGEGKTFAVALAAAAAAKMGTPVHVVTANDYLAQRDAQTLAPFYASMGLRCGFVTQPMQPAQRREAYACHVTYVTGKELCFDYLRDAMLAPATGSALEQRIARMTQPAGPATPAAQRVLRGLCFAILDEADTMLIDEARVPLVLAQAQAAAGEREFLQTAWLLAQDLREGEHFRLSADGLQARLLPAGRSLVALWPQEQHALHGHPSHRESTVELALVARHVLQQGRDYVIRNGKIALVDEQSGRLSHGRAWSRGLHQLVEMKESVALTSRNETVSQITYQRFFARYLRLAGISGTLREARAELSRVYGLSMIRIEPHKPRQVHDFGKRLFADSPALWAAVAERAQALAAAGRPVLIGVNTVSQSQALSAEMAARGIAYQVLDAHHDEAEQDVLALAGRAGTITVATSMAGRGSDILLDEQALAAGGLHVLLCQLNASGRVDRQFLGRAGRQGQPASVEHWLAADFAAMASVPLAVRRLWLRGTRETPRSFAAYLRLFQALRTYTEMKQRVSLLRSAESAERDLAFTGNS</sequence>
<keyword evidence="8" id="KW-0472">Membrane</keyword>
<dbReference type="Gene3D" id="3.90.1440.10">
    <property type="entry name" value="SecA, preprotein cross-linking domain"/>
    <property type="match status" value="1"/>
</dbReference>
<feature type="domain" description="Helicase ATP-binding" evidence="10">
    <location>
        <begin position="104"/>
        <end position="285"/>
    </location>
</feature>
<dbReference type="GO" id="GO:0006886">
    <property type="term" value="P:intracellular protein transport"/>
    <property type="evidence" value="ECO:0007669"/>
    <property type="project" value="InterPro"/>
</dbReference>
<evidence type="ECO:0000256" key="5">
    <source>
        <dbReference type="ARBA" id="ARBA00022927"/>
    </source>
</evidence>
<evidence type="ECO:0000256" key="6">
    <source>
        <dbReference type="ARBA" id="ARBA00022967"/>
    </source>
</evidence>
<dbReference type="SUPFAM" id="SSF81767">
    <property type="entry name" value="Pre-protein crosslinking domain of SecA"/>
    <property type="match status" value="1"/>
</dbReference>
<dbReference type="EMBL" id="WJBU01000001">
    <property type="protein sequence ID" value="MRD45845.1"/>
    <property type="molecule type" value="Genomic_DNA"/>
</dbReference>
<dbReference type="InterPro" id="IPR000185">
    <property type="entry name" value="SecA"/>
</dbReference>
<dbReference type="InterPro" id="IPR011115">
    <property type="entry name" value="SecA_DEAD"/>
</dbReference>
<dbReference type="Proteomes" id="UP000487350">
    <property type="component" value="Unassembled WGS sequence"/>
</dbReference>
<evidence type="ECO:0000256" key="2">
    <source>
        <dbReference type="ARBA" id="ARBA00022475"/>
    </source>
</evidence>
<dbReference type="SMART" id="SM00958">
    <property type="entry name" value="SecA_PP_bind"/>
    <property type="match status" value="1"/>
</dbReference>
<keyword evidence="2" id="KW-1003">Cell membrane</keyword>
<protein>
    <recommendedName>
        <fullName evidence="14">Protein translocase subunit SecA</fullName>
    </recommendedName>
</protein>
<dbReference type="Pfam" id="PF07517">
    <property type="entry name" value="SecA_DEAD"/>
    <property type="match status" value="1"/>
</dbReference>
<evidence type="ECO:0000259" key="10">
    <source>
        <dbReference type="PROSITE" id="PS51192"/>
    </source>
</evidence>
<dbReference type="Gene3D" id="3.40.50.300">
    <property type="entry name" value="P-loop containing nucleotide triphosphate hydrolases"/>
    <property type="match status" value="2"/>
</dbReference>
<keyword evidence="7" id="KW-0811">Translocation</keyword>
<reference evidence="12 13" key="1">
    <citation type="submission" date="2019-11" db="EMBL/GenBank/DDBJ databases">
        <title>Caenimonas koreensis gen. nov., sp. nov., isolated from activated sludge.</title>
        <authorList>
            <person name="Seung H.R."/>
        </authorList>
    </citation>
    <scope>NUCLEOTIDE SEQUENCE [LARGE SCALE GENOMIC DNA]</scope>
    <source>
        <strain evidence="12 13">EMB320</strain>
    </source>
</reference>
<dbReference type="OrthoDB" id="9805579at2"/>
<evidence type="ECO:0000256" key="4">
    <source>
        <dbReference type="ARBA" id="ARBA00022840"/>
    </source>
</evidence>
<dbReference type="SMART" id="SM00957">
    <property type="entry name" value="SecA_DEAD"/>
    <property type="match status" value="1"/>
</dbReference>
<name>A0A844AP97_9BURK</name>
<dbReference type="Pfam" id="PF21090">
    <property type="entry name" value="P-loop_SecA"/>
    <property type="match status" value="1"/>
</dbReference>
<evidence type="ECO:0000256" key="9">
    <source>
        <dbReference type="SAM" id="MobiDB-lite"/>
    </source>
</evidence>
<dbReference type="InterPro" id="IPR027417">
    <property type="entry name" value="P-loop_NTPase"/>
</dbReference>
<dbReference type="SUPFAM" id="SSF52540">
    <property type="entry name" value="P-loop containing nucleoside triphosphate hydrolases"/>
    <property type="match status" value="2"/>
</dbReference>
<evidence type="ECO:0000313" key="12">
    <source>
        <dbReference type="EMBL" id="MRD45845.1"/>
    </source>
</evidence>
<keyword evidence="6" id="KW-1278">Translocase</keyword>
<dbReference type="GO" id="GO:0016020">
    <property type="term" value="C:membrane"/>
    <property type="evidence" value="ECO:0007669"/>
    <property type="project" value="InterPro"/>
</dbReference>
<dbReference type="GO" id="GO:0006605">
    <property type="term" value="P:protein targeting"/>
    <property type="evidence" value="ECO:0007669"/>
    <property type="project" value="InterPro"/>
</dbReference>
<dbReference type="PROSITE" id="PS51196">
    <property type="entry name" value="SECA_MOTOR_DEAD"/>
    <property type="match status" value="1"/>
</dbReference>
<dbReference type="InterPro" id="IPR014018">
    <property type="entry name" value="SecA_motor_DEAD"/>
</dbReference>
<dbReference type="PROSITE" id="PS51192">
    <property type="entry name" value="HELICASE_ATP_BIND_1"/>
    <property type="match status" value="1"/>
</dbReference>
<evidence type="ECO:0000256" key="3">
    <source>
        <dbReference type="ARBA" id="ARBA00022741"/>
    </source>
</evidence>
<accession>A0A844AP97</accession>
<dbReference type="PANTHER" id="PTHR30612:SF0">
    <property type="entry name" value="CHLOROPLAST PROTEIN-TRANSPORTING ATPASE"/>
    <property type="match status" value="1"/>
</dbReference>
<evidence type="ECO:0000256" key="7">
    <source>
        <dbReference type="ARBA" id="ARBA00023010"/>
    </source>
</evidence>
<dbReference type="InterPro" id="IPR011130">
    <property type="entry name" value="SecA_preprotein_X-link_dom"/>
</dbReference>
<dbReference type="AlphaFoldDB" id="A0A844AP97"/>
<keyword evidence="1" id="KW-0813">Transport</keyword>
<evidence type="ECO:0000313" key="13">
    <source>
        <dbReference type="Proteomes" id="UP000487350"/>
    </source>
</evidence>
<evidence type="ECO:0008006" key="14">
    <source>
        <dbReference type="Google" id="ProtNLM"/>
    </source>
</evidence>
<dbReference type="InterPro" id="IPR036670">
    <property type="entry name" value="SecA_X-link_sf"/>
</dbReference>
<dbReference type="InterPro" id="IPR044722">
    <property type="entry name" value="SecA_SF2_C"/>
</dbReference>
<dbReference type="Pfam" id="PF01043">
    <property type="entry name" value="SecA_PP_bind"/>
    <property type="match status" value="1"/>
</dbReference>
<evidence type="ECO:0000259" key="11">
    <source>
        <dbReference type="PROSITE" id="PS51196"/>
    </source>
</evidence>
<dbReference type="GO" id="GO:0005524">
    <property type="term" value="F:ATP binding"/>
    <property type="evidence" value="ECO:0007669"/>
    <property type="project" value="UniProtKB-KW"/>
</dbReference>
<dbReference type="RefSeq" id="WP_153583190.1">
    <property type="nucleotide sequence ID" value="NZ_WJBU01000001.1"/>
</dbReference>
<organism evidence="12 13">
    <name type="scientific">Caenimonas koreensis DSM 17982</name>
    <dbReference type="NCBI Taxonomy" id="1121255"/>
    <lineage>
        <taxon>Bacteria</taxon>
        <taxon>Pseudomonadati</taxon>
        <taxon>Pseudomonadota</taxon>
        <taxon>Betaproteobacteria</taxon>
        <taxon>Burkholderiales</taxon>
        <taxon>Comamonadaceae</taxon>
        <taxon>Caenimonas</taxon>
    </lineage>
</organism>
<keyword evidence="13" id="KW-1185">Reference proteome</keyword>
<proteinExistence type="predicted"/>
<feature type="domain" description="SecA family profile" evidence="11">
    <location>
        <begin position="1"/>
        <end position="609"/>
    </location>
</feature>
<dbReference type="PANTHER" id="PTHR30612">
    <property type="entry name" value="SECA INNER MEMBRANE COMPONENT OF SEC PROTEIN SECRETION SYSTEM"/>
    <property type="match status" value="1"/>
</dbReference>